<evidence type="ECO:0000313" key="2">
    <source>
        <dbReference type="EMBL" id="KIM35306.1"/>
    </source>
</evidence>
<evidence type="ECO:0000256" key="1">
    <source>
        <dbReference type="SAM" id="MobiDB-lite"/>
    </source>
</evidence>
<feature type="region of interest" description="Disordered" evidence="1">
    <location>
        <begin position="479"/>
        <end position="592"/>
    </location>
</feature>
<dbReference type="Proteomes" id="UP000053424">
    <property type="component" value="Unassembled WGS sequence"/>
</dbReference>
<feature type="region of interest" description="Disordered" evidence="1">
    <location>
        <begin position="64"/>
        <end position="392"/>
    </location>
</feature>
<reference evidence="3" key="2">
    <citation type="submission" date="2015-01" db="EMBL/GenBank/DDBJ databases">
        <title>Evolutionary Origins and Diversification of the Mycorrhizal Mutualists.</title>
        <authorList>
            <consortium name="DOE Joint Genome Institute"/>
            <consortium name="Mycorrhizal Genomics Consortium"/>
            <person name="Kohler A."/>
            <person name="Kuo A."/>
            <person name="Nagy L.G."/>
            <person name="Floudas D."/>
            <person name="Copeland A."/>
            <person name="Barry K.W."/>
            <person name="Cichocki N."/>
            <person name="Veneault-Fourrey C."/>
            <person name="LaButti K."/>
            <person name="Lindquist E.A."/>
            <person name="Lipzen A."/>
            <person name="Lundell T."/>
            <person name="Morin E."/>
            <person name="Murat C."/>
            <person name="Riley R."/>
            <person name="Ohm R."/>
            <person name="Sun H."/>
            <person name="Tunlid A."/>
            <person name="Henrissat B."/>
            <person name="Grigoriev I.V."/>
            <person name="Hibbett D.S."/>
            <person name="Martin F."/>
        </authorList>
    </citation>
    <scope>NUCLEOTIDE SEQUENCE [LARGE SCALE GENOMIC DNA]</scope>
    <source>
        <strain evidence="3">h7</strain>
    </source>
</reference>
<sequence length="592" mass="61606">MSIPRRRPPSSAVPRPTTSAAGRPTTAAGFSHQPQYFGNTHYEVDYEEEYEEESEDEDVFAFLPPTTADQEAATAAAAAAAAGATQQPVAGSSTSTGTLGYAMGGQSPYAVGGAGTAPAHESPASTSSSSPFSHSPFTPAPKRNSSLLPSSVPLVGSIASHSIPTYPDPTFDPWSRPAGAIPSSSAVSPYSHLQLASNNPYSPTNPYAATSDPYATTTRPPTHPLSPPSPSTDSHPSTGVSGITTGQELFKLKRLTSARVEEEPEPEEQLGVEEYEREGGREGVIRESEAKEVRVNLPVLAGSKAGDESGARIVARARRKSSAIDDDVHHAKTTDGAAENNDDDDEEESGEADEENTVSPDGTNSKRTRKRRQRSKKTKSKISTSTDGLGSVDAVLGATTTGVNPHVGSNASLNPSSAAVRSVGMGVPDTPGNAERGYSGTSPQAGHGFGFGQRMKNPNAQPYYAYAAMANAYGRGASRATTAQTRGTSRTPATATTATAAGTLSANRRSSNEFGRSYSQSHSHNRHPGDDAYVSDDASYVARAKRGSGGGHGGADDGDSFSMSGVSGISGYYPDEIGRGGRWDDDREGSIK</sequence>
<feature type="compositionally biased region" description="Basic residues" evidence="1">
    <location>
        <begin position="366"/>
        <end position="380"/>
    </location>
</feature>
<organism evidence="2 3">
    <name type="scientific">Hebeloma cylindrosporum</name>
    <dbReference type="NCBI Taxonomy" id="76867"/>
    <lineage>
        <taxon>Eukaryota</taxon>
        <taxon>Fungi</taxon>
        <taxon>Dikarya</taxon>
        <taxon>Basidiomycota</taxon>
        <taxon>Agaricomycotina</taxon>
        <taxon>Agaricomycetes</taxon>
        <taxon>Agaricomycetidae</taxon>
        <taxon>Agaricales</taxon>
        <taxon>Agaricineae</taxon>
        <taxon>Hymenogastraceae</taxon>
        <taxon>Hebeloma</taxon>
    </lineage>
</organism>
<proteinExistence type="predicted"/>
<feature type="compositionally biased region" description="Acidic residues" evidence="1">
    <location>
        <begin position="340"/>
        <end position="356"/>
    </location>
</feature>
<feature type="compositionally biased region" description="Basic and acidic residues" evidence="1">
    <location>
        <begin position="322"/>
        <end position="333"/>
    </location>
</feature>
<feature type="compositionally biased region" description="Pro residues" evidence="1">
    <location>
        <begin position="221"/>
        <end position="230"/>
    </location>
</feature>
<feature type="compositionally biased region" description="Polar residues" evidence="1">
    <location>
        <begin position="194"/>
        <end position="208"/>
    </location>
</feature>
<feature type="compositionally biased region" description="Acidic residues" evidence="1">
    <location>
        <begin position="262"/>
        <end position="276"/>
    </location>
</feature>
<protein>
    <submittedName>
        <fullName evidence="2">Uncharacterized protein</fullName>
    </submittedName>
</protein>
<feature type="region of interest" description="Disordered" evidence="1">
    <location>
        <begin position="1"/>
        <end position="38"/>
    </location>
</feature>
<feature type="compositionally biased region" description="Polar residues" evidence="1">
    <location>
        <begin position="507"/>
        <end position="522"/>
    </location>
</feature>
<feature type="compositionally biased region" description="Low complexity" evidence="1">
    <location>
        <begin position="64"/>
        <end position="90"/>
    </location>
</feature>
<feature type="compositionally biased region" description="Basic and acidic residues" evidence="1">
    <location>
        <begin position="576"/>
        <end position="592"/>
    </location>
</feature>
<reference evidence="2 3" key="1">
    <citation type="submission" date="2014-04" db="EMBL/GenBank/DDBJ databases">
        <authorList>
            <consortium name="DOE Joint Genome Institute"/>
            <person name="Kuo A."/>
            <person name="Gay G."/>
            <person name="Dore J."/>
            <person name="Kohler A."/>
            <person name="Nagy L.G."/>
            <person name="Floudas D."/>
            <person name="Copeland A."/>
            <person name="Barry K.W."/>
            <person name="Cichocki N."/>
            <person name="Veneault-Fourrey C."/>
            <person name="LaButti K."/>
            <person name="Lindquist E.A."/>
            <person name="Lipzen A."/>
            <person name="Lundell T."/>
            <person name="Morin E."/>
            <person name="Murat C."/>
            <person name="Sun H."/>
            <person name="Tunlid A."/>
            <person name="Henrissat B."/>
            <person name="Grigoriev I.V."/>
            <person name="Hibbett D.S."/>
            <person name="Martin F."/>
            <person name="Nordberg H.P."/>
            <person name="Cantor M.N."/>
            <person name="Hua S.X."/>
        </authorList>
    </citation>
    <scope>NUCLEOTIDE SEQUENCE [LARGE SCALE GENOMIC DNA]</scope>
    <source>
        <strain evidence="3">h7</strain>
    </source>
</reference>
<evidence type="ECO:0000313" key="3">
    <source>
        <dbReference type="Proteomes" id="UP000053424"/>
    </source>
</evidence>
<feature type="region of interest" description="Disordered" evidence="1">
    <location>
        <begin position="421"/>
        <end position="454"/>
    </location>
</feature>
<dbReference type="EMBL" id="KN831823">
    <property type="protein sequence ID" value="KIM35306.1"/>
    <property type="molecule type" value="Genomic_DNA"/>
</dbReference>
<feature type="compositionally biased region" description="Low complexity" evidence="1">
    <location>
        <begin position="117"/>
        <end position="155"/>
    </location>
</feature>
<feature type="compositionally biased region" description="Basic and acidic residues" evidence="1">
    <location>
        <begin position="277"/>
        <end position="294"/>
    </location>
</feature>
<gene>
    <name evidence="2" type="ORF">M413DRAFT_350178</name>
</gene>
<name>A0A0C3BV91_HEBCY</name>
<accession>A0A0C3BV91</accession>
<keyword evidence="3" id="KW-1185">Reference proteome</keyword>
<feature type="compositionally biased region" description="Low complexity" evidence="1">
    <location>
        <begin position="485"/>
        <end position="506"/>
    </location>
</feature>
<dbReference type="AlphaFoldDB" id="A0A0C3BV91"/>
<dbReference type="HOGENOM" id="CLU_460830_0_0_1"/>
<feature type="compositionally biased region" description="Low complexity" evidence="1">
    <location>
        <begin position="9"/>
        <end position="21"/>
    </location>
</feature>
<dbReference type="STRING" id="686832.A0A0C3BV91"/>